<dbReference type="AlphaFoldDB" id="A0A699Z1B7"/>
<evidence type="ECO:0000313" key="2">
    <source>
        <dbReference type="Proteomes" id="UP000485058"/>
    </source>
</evidence>
<dbReference type="Proteomes" id="UP000485058">
    <property type="component" value="Unassembled WGS sequence"/>
</dbReference>
<proteinExistence type="predicted"/>
<keyword evidence="2" id="KW-1185">Reference proteome</keyword>
<gene>
    <name evidence="1" type="ORF">HaLaN_08872</name>
</gene>
<accession>A0A699Z1B7</accession>
<protein>
    <submittedName>
        <fullName evidence="1">Uncharacterized protein</fullName>
    </submittedName>
</protein>
<evidence type="ECO:0000313" key="1">
    <source>
        <dbReference type="EMBL" id="GFH13066.1"/>
    </source>
</evidence>
<dbReference type="EMBL" id="BLLF01000571">
    <property type="protein sequence ID" value="GFH13066.1"/>
    <property type="molecule type" value="Genomic_DNA"/>
</dbReference>
<sequence length="171" mass="18406">MAQCSSGGRAGRVQPQHIPWRGTFLRRGLAVCWLSMAHSQFASEIGSRRAVDQGCRLGNPAFPLGRGANRGSPFQNSHGARPPVAARADFGDYMESSYNPDGVLLWHITVIDLHGGEHGGAAATRLSSALCLNVPFCCCWITVSPKRARAKVKACLTRLSSATLDISSWRS</sequence>
<reference evidence="1 2" key="1">
    <citation type="submission" date="2020-02" db="EMBL/GenBank/DDBJ databases">
        <title>Draft genome sequence of Haematococcus lacustris strain NIES-144.</title>
        <authorList>
            <person name="Morimoto D."/>
            <person name="Nakagawa S."/>
            <person name="Yoshida T."/>
            <person name="Sawayama S."/>
        </authorList>
    </citation>
    <scope>NUCLEOTIDE SEQUENCE [LARGE SCALE GENOMIC DNA]</scope>
    <source>
        <strain evidence="1 2">NIES-144</strain>
    </source>
</reference>
<name>A0A699Z1B7_HAELA</name>
<organism evidence="1 2">
    <name type="scientific">Haematococcus lacustris</name>
    <name type="common">Green alga</name>
    <name type="synonym">Haematococcus pluvialis</name>
    <dbReference type="NCBI Taxonomy" id="44745"/>
    <lineage>
        <taxon>Eukaryota</taxon>
        <taxon>Viridiplantae</taxon>
        <taxon>Chlorophyta</taxon>
        <taxon>core chlorophytes</taxon>
        <taxon>Chlorophyceae</taxon>
        <taxon>CS clade</taxon>
        <taxon>Chlamydomonadales</taxon>
        <taxon>Haematococcaceae</taxon>
        <taxon>Haematococcus</taxon>
    </lineage>
</organism>
<comment type="caution">
    <text evidence="1">The sequence shown here is derived from an EMBL/GenBank/DDBJ whole genome shotgun (WGS) entry which is preliminary data.</text>
</comment>